<comment type="function">
    <text evidence="14">Exhibits both single-stranded and double-stranded endoribonuclease activity. May act as an activator of RNA-induced silencing complex (RISC) by facilitating endonucleolytic cleavage of the siRNA passenger strand.</text>
</comment>
<evidence type="ECO:0000256" key="14">
    <source>
        <dbReference type="ARBA" id="ARBA00025410"/>
    </source>
</evidence>
<keyword evidence="6" id="KW-0963">Cytoplasm</keyword>
<dbReference type="EMBL" id="BGPR01001103">
    <property type="protein sequence ID" value="GBM45547.1"/>
    <property type="molecule type" value="Genomic_DNA"/>
</dbReference>
<evidence type="ECO:0000256" key="3">
    <source>
        <dbReference type="ARBA" id="ARBA00005902"/>
    </source>
</evidence>
<comment type="function">
    <text evidence="13">DNA-binding protein that specifically recognizes consensus sequences at the breakpoint junctions in chromosomal translocations, mostly involving immunoglobulin (Ig)/T-cell receptor gene segments. Seems to recognize single-stranded DNA ends generated by staggered breaks occurring at recombination hot spots.</text>
</comment>
<evidence type="ECO:0000256" key="13">
    <source>
        <dbReference type="ARBA" id="ARBA00025374"/>
    </source>
</evidence>
<dbReference type="GO" id="GO:0004519">
    <property type="term" value="F:endonuclease activity"/>
    <property type="evidence" value="ECO:0007669"/>
    <property type="project" value="UniProtKB-KW"/>
</dbReference>
<reference evidence="18 19" key="1">
    <citation type="journal article" date="2019" name="Sci. Rep.">
        <title>Orb-weaving spider Araneus ventricosus genome elucidates the spidroin gene catalogue.</title>
        <authorList>
            <person name="Kono N."/>
            <person name="Nakamura H."/>
            <person name="Ohtoshi R."/>
            <person name="Moran D.A.P."/>
            <person name="Shinohara A."/>
            <person name="Yoshida Y."/>
            <person name="Fujiwara M."/>
            <person name="Mori M."/>
            <person name="Tomita M."/>
            <person name="Arakawa K."/>
        </authorList>
    </citation>
    <scope>NUCLEOTIDE SEQUENCE [LARGE SCALE GENOMIC DNA]</scope>
</reference>
<evidence type="ECO:0000256" key="2">
    <source>
        <dbReference type="ARBA" id="ARBA00004496"/>
    </source>
</evidence>
<dbReference type="GO" id="GO:0016787">
    <property type="term" value="F:hydrolase activity"/>
    <property type="evidence" value="ECO:0007669"/>
    <property type="project" value="UniProtKB-KW"/>
</dbReference>
<evidence type="ECO:0000256" key="10">
    <source>
        <dbReference type="ARBA" id="ARBA00022884"/>
    </source>
</evidence>
<dbReference type="InterPro" id="IPR016068">
    <property type="entry name" value="Translin_N"/>
</dbReference>
<evidence type="ECO:0000256" key="5">
    <source>
        <dbReference type="ARBA" id="ARBA00022196"/>
    </source>
</evidence>
<dbReference type="AlphaFoldDB" id="A0A4Y2FX27"/>
<evidence type="ECO:0000256" key="17">
    <source>
        <dbReference type="SAM" id="SignalP"/>
    </source>
</evidence>
<dbReference type="InterPro" id="IPR033956">
    <property type="entry name" value="Translin"/>
</dbReference>
<comment type="subcellular location">
    <subcellularLocation>
        <location evidence="2">Cytoplasm</location>
    </subcellularLocation>
    <subcellularLocation>
        <location evidence="1">Nucleus</location>
    </subcellularLocation>
</comment>
<evidence type="ECO:0000256" key="16">
    <source>
        <dbReference type="PIRSR" id="PIRSR602848-1"/>
    </source>
</evidence>
<evidence type="ECO:0000256" key="12">
    <source>
        <dbReference type="ARBA" id="ARBA00023242"/>
    </source>
</evidence>
<keyword evidence="19" id="KW-1185">Reference proteome</keyword>
<evidence type="ECO:0000256" key="11">
    <source>
        <dbReference type="ARBA" id="ARBA00023125"/>
    </source>
</evidence>
<dbReference type="GO" id="GO:0005737">
    <property type="term" value="C:cytoplasm"/>
    <property type="evidence" value="ECO:0007669"/>
    <property type="project" value="UniProtKB-SubCell"/>
</dbReference>
<keyword evidence="9" id="KW-0378">Hydrolase</keyword>
<evidence type="ECO:0000256" key="1">
    <source>
        <dbReference type="ARBA" id="ARBA00004123"/>
    </source>
</evidence>
<comment type="caution">
    <text evidence="18">The sequence shown here is derived from an EMBL/GenBank/DDBJ whole genome shotgun (WGS) entry which is preliminary data.</text>
</comment>
<keyword evidence="7" id="KW-0540">Nuclease</keyword>
<evidence type="ECO:0000256" key="8">
    <source>
        <dbReference type="ARBA" id="ARBA00022759"/>
    </source>
</evidence>
<evidence type="ECO:0000313" key="18">
    <source>
        <dbReference type="EMBL" id="GBM45547.1"/>
    </source>
</evidence>
<protein>
    <recommendedName>
        <fullName evidence="5">Translin</fullName>
    </recommendedName>
    <alternativeName>
        <fullName evidence="15">Component 3 of promoter of RISC</fullName>
    </alternativeName>
</protein>
<keyword evidence="11" id="KW-0238">DNA-binding</keyword>
<dbReference type="Gene3D" id="1.20.58.200">
    <property type="entry name" value="Translin, domain 2"/>
    <property type="match status" value="1"/>
</dbReference>
<feature type="chain" id="PRO_5021196646" description="Translin" evidence="17">
    <location>
        <begin position="26"/>
        <end position="256"/>
    </location>
</feature>
<comment type="subunit">
    <text evidence="4">Ring-shaped heterooctamer of six TSN and two TSNAX subunits, DNA/RNA binding occurs inside the ring.</text>
</comment>
<dbReference type="GO" id="GO:0043565">
    <property type="term" value="F:sequence-specific DNA binding"/>
    <property type="evidence" value="ECO:0007669"/>
    <property type="project" value="InterPro"/>
</dbReference>
<dbReference type="GO" id="GO:0005634">
    <property type="term" value="C:nucleus"/>
    <property type="evidence" value="ECO:0007669"/>
    <property type="project" value="UniProtKB-SubCell"/>
</dbReference>
<keyword evidence="10" id="KW-0694">RNA-binding</keyword>
<dbReference type="Proteomes" id="UP000499080">
    <property type="component" value="Unassembled WGS sequence"/>
</dbReference>
<keyword evidence="16" id="KW-0460">Magnesium</keyword>
<feature type="signal peptide" evidence="17">
    <location>
        <begin position="1"/>
        <end position="25"/>
    </location>
</feature>
<dbReference type="GO" id="GO:0003697">
    <property type="term" value="F:single-stranded DNA binding"/>
    <property type="evidence" value="ECO:0007669"/>
    <property type="project" value="InterPro"/>
</dbReference>
<dbReference type="FunFam" id="1.20.58.200:FF:000002">
    <property type="entry name" value="Putative translin"/>
    <property type="match status" value="1"/>
</dbReference>
<dbReference type="OrthoDB" id="829at2759"/>
<dbReference type="SUPFAM" id="SSF74784">
    <property type="entry name" value="Translin"/>
    <property type="match status" value="1"/>
</dbReference>
<dbReference type="GO" id="GO:0003723">
    <property type="term" value="F:RNA binding"/>
    <property type="evidence" value="ECO:0007669"/>
    <property type="project" value="UniProtKB-KW"/>
</dbReference>
<dbReference type="Gene3D" id="1.20.58.190">
    <property type="entry name" value="Translin, domain 1"/>
    <property type="match status" value="1"/>
</dbReference>
<evidence type="ECO:0000256" key="9">
    <source>
        <dbReference type="ARBA" id="ARBA00022801"/>
    </source>
</evidence>
<evidence type="ECO:0000256" key="4">
    <source>
        <dbReference type="ARBA" id="ARBA00011685"/>
    </source>
</evidence>
<evidence type="ECO:0000256" key="7">
    <source>
        <dbReference type="ARBA" id="ARBA00022722"/>
    </source>
</evidence>
<name>A0A4Y2FX27_ARAVE</name>
<proteinExistence type="inferred from homology"/>
<keyword evidence="8" id="KW-0255">Endonuclease</keyword>
<sequence length="256" mass="29389">QAHIQLFFSIETLFISSLTATQIMAQNYFEVFSVFQKHMEDEEVVRDSIKLITKELDQTSREIITMLQGVHKPKGLSQIPSLCQKAREQFSTVKKLYSSLQEKVPADEFYRYHEHWRFVTQRLVFSAAFIVYLESGKLIGREEAAELLGISPNPSDSFHVELDDFLLGLLLLAEELTRLSLNCATYGEYNRPIQIAEFVSEMNVGFRLLNLKNDLLRKKFDGLKYNLKKVEEVVYDLSIRGLIPVEGSQGDKVAKA</sequence>
<dbReference type="InterPro" id="IPR036081">
    <property type="entry name" value="Translin_sf"/>
</dbReference>
<keyword evidence="16" id="KW-0479">Metal-binding</keyword>
<dbReference type="FunFam" id="1.20.58.190:FF:000001">
    <property type="entry name" value="Translin"/>
    <property type="match status" value="1"/>
</dbReference>
<organism evidence="18 19">
    <name type="scientific">Araneus ventricosus</name>
    <name type="common">Orbweaver spider</name>
    <name type="synonym">Epeira ventricosa</name>
    <dbReference type="NCBI Taxonomy" id="182803"/>
    <lineage>
        <taxon>Eukaryota</taxon>
        <taxon>Metazoa</taxon>
        <taxon>Ecdysozoa</taxon>
        <taxon>Arthropoda</taxon>
        <taxon>Chelicerata</taxon>
        <taxon>Arachnida</taxon>
        <taxon>Araneae</taxon>
        <taxon>Araneomorphae</taxon>
        <taxon>Entelegynae</taxon>
        <taxon>Araneoidea</taxon>
        <taxon>Araneidae</taxon>
        <taxon>Araneus</taxon>
    </lineage>
</organism>
<keyword evidence="12" id="KW-0539">Nucleus</keyword>
<dbReference type="InterPro" id="IPR016069">
    <property type="entry name" value="Translin_C"/>
</dbReference>
<comment type="similarity">
    <text evidence="3">Belongs to the translin family.</text>
</comment>
<evidence type="ECO:0000256" key="15">
    <source>
        <dbReference type="ARBA" id="ARBA00030513"/>
    </source>
</evidence>
<evidence type="ECO:0000256" key="6">
    <source>
        <dbReference type="ARBA" id="ARBA00022490"/>
    </source>
</evidence>
<dbReference type="Pfam" id="PF01997">
    <property type="entry name" value="Translin"/>
    <property type="match status" value="1"/>
</dbReference>
<dbReference type="CDD" id="cd14819">
    <property type="entry name" value="Translin"/>
    <property type="match status" value="1"/>
</dbReference>
<dbReference type="GO" id="GO:0046872">
    <property type="term" value="F:metal ion binding"/>
    <property type="evidence" value="ECO:0007669"/>
    <property type="project" value="UniProtKB-KW"/>
</dbReference>
<dbReference type="PANTHER" id="PTHR10741">
    <property type="entry name" value="TRANSLIN AND TRANSLIN ASSOCIATED PROTEIN X"/>
    <property type="match status" value="1"/>
</dbReference>
<accession>A0A4Y2FX27</accession>
<dbReference type="GO" id="GO:0016070">
    <property type="term" value="P:RNA metabolic process"/>
    <property type="evidence" value="ECO:0007669"/>
    <property type="project" value="InterPro"/>
</dbReference>
<feature type="binding site" evidence="16">
    <location>
        <position position="175"/>
    </location>
    <ligand>
        <name>Mg(2+)</name>
        <dbReference type="ChEBI" id="CHEBI:18420"/>
    </ligand>
</feature>
<gene>
    <name evidence="18" type="primary">Tsn</name>
    <name evidence="18" type="ORF">AVEN_152584-2_1</name>
</gene>
<dbReference type="InterPro" id="IPR002848">
    <property type="entry name" value="Translin_fam"/>
</dbReference>
<evidence type="ECO:0000313" key="19">
    <source>
        <dbReference type="Proteomes" id="UP000499080"/>
    </source>
</evidence>
<keyword evidence="17" id="KW-0732">Signal</keyword>
<feature type="non-terminal residue" evidence="18">
    <location>
        <position position="1"/>
    </location>
</feature>